<gene>
    <name evidence="1" type="ORF">NNIBIDOC_00013</name>
</gene>
<dbReference type="AlphaFoldDB" id="A0A482ETK0"/>
<organism evidence="1">
    <name type="scientific">Salmonella sp</name>
    <dbReference type="NCBI Taxonomy" id="599"/>
    <lineage>
        <taxon>Bacteria</taxon>
        <taxon>Pseudomonadati</taxon>
        <taxon>Pseudomonadota</taxon>
        <taxon>Gammaproteobacteria</taxon>
        <taxon>Enterobacterales</taxon>
        <taxon>Enterobacteriaceae</taxon>
        <taxon>Salmonella</taxon>
    </lineage>
</organism>
<dbReference type="EMBL" id="MK356557">
    <property type="protein sequence ID" value="QBM91346.1"/>
    <property type="molecule type" value="Genomic_DNA"/>
</dbReference>
<evidence type="ECO:0000313" key="1">
    <source>
        <dbReference type="EMBL" id="QBM91346.1"/>
    </source>
</evidence>
<proteinExistence type="predicted"/>
<geneLocation type="plasmid" evidence="1">
    <name>pSa1423-90k</name>
</geneLocation>
<sequence>MVFIKCATFFYYQLVGIDSSMRFSPVIAVYDNFYYHARFYIRLPATSISILGTRETAALRRVSISESDICSTVERAIAIFDVAIASGIQQTILISFAVVACSR</sequence>
<protein>
    <submittedName>
        <fullName evidence="1">Uncharacterized protein</fullName>
    </submittedName>
</protein>
<reference evidence="1" key="1">
    <citation type="submission" date="2019-01" db="EMBL/GenBank/DDBJ databases">
        <title>Salmonella strain 1423 plasmid sequences.</title>
        <authorList>
            <person name="Chen K."/>
            <person name="Chen S."/>
        </authorList>
    </citation>
    <scope>NUCLEOTIDE SEQUENCE</scope>
    <source>
        <strain evidence="1">Sa1423</strain>
        <plasmid evidence="1">pSa1423-90k</plasmid>
    </source>
</reference>
<name>A0A482ETK0_SALSP</name>
<keyword evidence="1" id="KW-0614">Plasmid</keyword>
<accession>A0A482ETK0</accession>